<dbReference type="InterPro" id="IPR007502">
    <property type="entry name" value="Helicase-assoc_dom"/>
</dbReference>
<accession>A0A6P6URC3</accession>
<dbReference type="EC" id="3.6.4.13" evidence="1"/>
<keyword evidence="2" id="KW-0508">mRNA splicing</keyword>
<keyword evidence="2" id="KW-0507">mRNA processing</keyword>
<evidence type="ECO:0000256" key="2">
    <source>
        <dbReference type="ARBA" id="ARBA00022728"/>
    </source>
</evidence>
<dbReference type="AlphaFoldDB" id="A0A6P6URC3"/>
<dbReference type="InterPro" id="IPR011709">
    <property type="entry name" value="DEAD-box_helicase_OB_fold"/>
</dbReference>
<feature type="region of interest" description="Disordered" evidence="8">
    <location>
        <begin position="656"/>
        <end position="686"/>
    </location>
</feature>
<dbReference type="InterPro" id="IPR003593">
    <property type="entry name" value="AAA+_ATPase"/>
</dbReference>
<proteinExistence type="predicted"/>
<evidence type="ECO:0000313" key="12">
    <source>
        <dbReference type="RefSeq" id="XP_027092891.1"/>
    </source>
</evidence>
<dbReference type="SMART" id="SM00847">
    <property type="entry name" value="HA2"/>
    <property type="match status" value="1"/>
</dbReference>
<dbReference type="RefSeq" id="XP_027092891.1">
    <property type="nucleotide sequence ID" value="XM_027237090.2"/>
</dbReference>
<reference evidence="12" key="2">
    <citation type="submission" date="2025-08" db="UniProtKB">
        <authorList>
            <consortium name="RefSeq"/>
        </authorList>
    </citation>
    <scope>IDENTIFICATION</scope>
    <source>
        <tissue evidence="12">Leaves</tissue>
    </source>
</reference>
<dbReference type="SMART" id="SM00487">
    <property type="entry name" value="DEXDc"/>
    <property type="match status" value="1"/>
</dbReference>
<keyword evidence="3" id="KW-0547">Nucleotide-binding</keyword>
<keyword evidence="2" id="KW-0747">Spliceosome</keyword>
<reference evidence="11" key="1">
    <citation type="journal article" date="2025" name="Foods">
        <title>Unveiling the Microbial Signatures of Arabica Coffee Cherries: Insights into Ripeness Specific Diversity, Functional Traits, and Implications for Quality and Safety.</title>
        <authorList>
            <consortium name="RefSeq"/>
            <person name="Tenea G.N."/>
            <person name="Cifuentes V."/>
            <person name="Reyes P."/>
            <person name="Cevallos-Vallejos M."/>
        </authorList>
    </citation>
    <scope>NUCLEOTIDE SEQUENCE [LARGE SCALE GENOMIC DNA]</scope>
</reference>
<evidence type="ECO:0000256" key="3">
    <source>
        <dbReference type="ARBA" id="ARBA00022741"/>
    </source>
</evidence>
<dbReference type="SUPFAM" id="SSF52540">
    <property type="entry name" value="P-loop containing nucleoside triphosphate hydrolases"/>
    <property type="match status" value="1"/>
</dbReference>
<dbReference type="PROSITE" id="PS51194">
    <property type="entry name" value="HELICASE_CTER"/>
    <property type="match status" value="1"/>
</dbReference>
<dbReference type="FunFam" id="3.40.50.300:FF:001388">
    <property type="entry name" value="Probable pre-mRNA-splicing factor ATP-dependent RNA helicase DEAH4"/>
    <property type="match status" value="1"/>
</dbReference>
<evidence type="ECO:0000256" key="7">
    <source>
        <dbReference type="ARBA" id="ARBA00047984"/>
    </source>
</evidence>
<dbReference type="InterPro" id="IPR002464">
    <property type="entry name" value="DNA/RNA_helicase_DEAH_CS"/>
</dbReference>
<evidence type="ECO:0000256" key="1">
    <source>
        <dbReference type="ARBA" id="ARBA00012552"/>
    </source>
</evidence>
<dbReference type="PROSITE" id="PS51192">
    <property type="entry name" value="HELICASE_ATP_BIND_1"/>
    <property type="match status" value="1"/>
</dbReference>
<dbReference type="SMART" id="SM00490">
    <property type="entry name" value="HELICc"/>
    <property type="match status" value="1"/>
</dbReference>
<organism evidence="11 12">
    <name type="scientific">Coffea arabica</name>
    <name type="common">Arabian coffee</name>
    <dbReference type="NCBI Taxonomy" id="13443"/>
    <lineage>
        <taxon>Eukaryota</taxon>
        <taxon>Viridiplantae</taxon>
        <taxon>Streptophyta</taxon>
        <taxon>Embryophyta</taxon>
        <taxon>Tracheophyta</taxon>
        <taxon>Spermatophyta</taxon>
        <taxon>Magnoliopsida</taxon>
        <taxon>eudicotyledons</taxon>
        <taxon>Gunneridae</taxon>
        <taxon>Pentapetalae</taxon>
        <taxon>asterids</taxon>
        <taxon>lamiids</taxon>
        <taxon>Gentianales</taxon>
        <taxon>Rubiaceae</taxon>
        <taxon>Ixoroideae</taxon>
        <taxon>Gardenieae complex</taxon>
        <taxon>Bertiereae - Coffeeae clade</taxon>
        <taxon>Coffeeae</taxon>
        <taxon>Coffea</taxon>
    </lineage>
</organism>
<comment type="catalytic activity">
    <reaction evidence="7">
        <text>ATP + H2O = ADP + phosphate + H(+)</text>
        <dbReference type="Rhea" id="RHEA:13065"/>
        <dbReference type="ChEBI" id="CHEBI:15377"/>
        <dbReference type="ChEBI" id="CHEBI:15378"/>
        <dbReference type="ChEBI" id="CHEBI:30616"/>
        <dbReference type="ChEBI" id="CHEBI:43474"/>
        <dbReference type="ChEBI" id="CHEBI:456216"/>
        <dbReference type="EC" id="3.6.4.13"/>
    </reaction>
</comment>
<dbReference type="PANTHER" id="PTHR18934">
    <property type="entry name" value="ATP-DEPENDENT RNA HELICASE"/>
    <property type="match status" value="1"/>
</dbReference>
<keyword evidence="11" id="KW-1185">Reference proteome</keyword>
<dbReference type="GeneID" id="113713371"/>
<dbReference type="GO" id="GO:0016887">
    <property type="term" value="F:ATP hydrolysis activity"/>
    <property type="evidence" value="ECO:0007669"/>
    <property type="project" value="InterPro"/>
</dbReference>
<keyword evidence="6" id="KW-0067">ATP-binding</keyword>
<evidence type="ECO:0000256" key="4">
    <source>
        <dbReference type="ARBA" id="ARBA00022801"/>
    </source>
</evidence>
<dbReference type="InterPro" id="IPR001650">
    <property type="entry name" value="Helicase_C-like"/>
</dbReference>
<dbReference type="Pfam" id="PF21010">
    <property type="entry name" value="HA2_C"/>
    <property type="match status" value="1"/>
</dbReference>
<dbReference type="CDD" id="cd18791">
    <property type="entry name" value="SF2_C_RHA"/>
    <property type="match status" value="1"/>
</dbReference>
<dbReference type="GO" id="GO:0005524">
    <property type="term" value="F:ATP binding"/>
    <property type="evidence" value="ECO:0007669"/>
    <property type="project" value="UniProtKB-KW"/>
</dbReference>
<dbReference type="GO" id="GO:0003724">
    <property type="term" value="F:RNA helicase activity"/>
    <property type="evidence" value="ECO:0007669"/>
    <property type="project" value="UniProtKB-EC"/>
</dbReference>
<keyword evidence="5 12" id="KW-0347">Helicase</keyword>
<dbReference type="Pfam" id="PF13401">
    <property type="entry name" value="AAA_22"/>
    <property type="match status" value="1"/>
</dbReference>
<gene>
    <name evidence="12" type="primary">LOC113713371</name>
</gene>
<keyword evidence="4" id="KW-0378">Hydrolase</keyword>
<dbReference type="InterPro" id="IPR014001">
    <property type="entry name" value="Helicase_ATP-bd"/>
</dbReference>
<dbReference type="Proteomes" id="UP001652660">
    <property type="component" value="Chromosome 10c"/>
</dbReference>
<dbReference type="Pfam" id="PF07717">
    <property type="entry name" value="OB_NTP_bind"/>
    <property type="match status" value="1"/>
</dbReference>
<evidence type="ECO:0000259" key="9">
    <source>
        <dbReference type="PROSITE" id="PS51192"/>
    </source>
</evidence>
<feature type="domain" description="Helicase ATP-binding" evidence="9">
    <location>
        <begin position="14"/>
        <end position="178"/>
    </location>
</feature>
<dbReference type="Gene3D" id="1.20.120.1080">
    <property type="match status" value="1"/>
</dbReference>
<dbReference type="InterPro" id="IPR048333">
    <property type="entry name" value="HA2_WH"/>
</dbReference>
<dbReference type="PROSITE" id="PS00690">
    <property type="entry name" value="DEAH_ATP_HELICASE"/>
    <property type="match status" value="1"/>
</dbReference>
<dbReference type="OrthoDB" id="10253254at2759"/>
<dbReference type="InterPro" id="IPR027417">
    <property type="entry name" value="P-loop_NTPase"/>
</dbReference>
<evidence type="ECO:0000259" key="10">
    <source>
        <dbReference type="PROSITE" id="PS51194"/>
    </source>
</evidence>
<dbReference type="PANTHER" id="PTHR18934:SF234">
    <property type="entry name" value="PRE-MRNA-SPLICING FACTOR ATP-DEPENDENT RNA HELICASE DEAH4-RELATED"/>
    <property type="match status" value="1"/>
</dbReference>
<dbReference type="Pfam" id="PF04408">
    <property type="entry name" value="WHD_HA2"/>
    <property type="match status" value="1"/>
</dbReference>
<evidence type="ECO:0000256" key="8">
    <source>
        <dbReference type="SAM" id="MobiDB-lite"/>
    </source>
</evidence>
<protein>
    <recommendedName>
        <fullName evidence="1">RNA helicase</fullName>
        <ecNumber evidence="1">3.6.4.13</ecNumber>
    </recommendedName>
</protein>
<evidence type="ECO:0000256" key="6">
    <source>
        <dbReference type="ARBA" id="ARBA00022840"/>
    </source>
</evidence>
<name>A0A6P6URC3_COFAR</name>
<dbReference type="FunFam" id="3.40.50.300:FF:000145">
    <property type="entry name" value="probable ATP-dependent RNA helicase DHX40"/>
    <property type="match status" value="1"/>
</dbReference>
<dbReference type="SMART" id="SM00382">
    <property type="entry name" value="AAA"/>
    <property type="match status" value="1"/>
</dbReference>
<evidence type="ECO:0000313" key="11">
    <source>
        <dbReference type="Proteomes" id="UP001652660"/>
    </source>
</evidence>
<dbReference type="Pfam" id="PF00271">
    <property type="entry name" value="Helicase_C"/>
    <property type="match status" value="1"/>
</dbReference>
<feature type="domain" description="Helicase C-terminal" evidence="10">
    <location>
        <begin position="200"/>
        <end position="377"/>
    </location>
</feature>
<sequence>MENLPIRQFEDKIVETVDKNPVAVIIGETGSGKSTQLSQILRKRGYTKSGAIAVTQPRRVAAVSVARRVAQELGVQLGEEVGYAIRFEDRTSEKTCIKYLTDGVLLRESLSDPELNQYSVIILDEAHERSLNTDILLGLMKRLVKLRASNLKVLITSATLDGEKVSRFFSNCPILNVPGKLFPVEILHSSERPKNYIDASLKAAVDIHVKEPEGDVLIFMTGQDDIEKLVMKLEERIQSLEEGSCMDAIVLPLHGSLPPELQVRVFSRPPPNCRRLIVATNIAETSLTVDGVVYVIDSGYVKQRQYNPSTGMYSLDVVQISKVQANQRAGRAGRTRAGKCYRLYPSIVYHDDFLDATIPEIQRSSLAGSVLYLKSLDLPDIDILSFDLLDPPSSESLQDALKQLYLIDAIDEDGSITSLGRTMAELPLEPSLSRTLLEANECGCLSQALTVAAMLSAETTLISGRSKISEKKRKHIPSNLPDGSGWGDHIQLLQIYEQWHQTDYNVDWCKDNNLQVRGMMFVKDVRKQLAQIMQKSAKESLDVRTRKGRRESQQDYKNLRKALCAGYANQLAERMIRHNGYRTIGFKSQLVQVHPSSVLRTDEEGMLPNYVVYHELIATTRPFMRNVCAVEMPWVMPITRKLEKLNVEKLSGGFSEPEKSVRVENSDLRKENSSLPKLPDDHDSKIQAARERFLARKGIK</sequence>
<evidence type="ECO:0000256" key="5">
    <source>
        <dbReference type="ARBA" id="ARBA00022806"/>
    </source>
</evidence>
<dbReference type="GO" id="GO:0003723">
    <property type="term" value="F:RNA binding"/>
    <property type="evidence" value="ECO:0007669"/>
    <property type="project" value="TreeGrafter"/>
</dbReference>
<dbReference type="Gene3D" id="3.40.50.300">
    <property type="entry name" value="P-loop containing nucleotide triphosphate hydrolases"/>
    <property type="match status" value="2"/>
</dbReference>
<dbReference type="GO" id="GO:0005681">
    <property type="term" value="C:spliceosomal complex"/>
    <property type="evidence" value="ECO:0007669"/>
    <property type="project" value="UniProtKB-KW"/>
</dbReference>
<dbReference type="InterPro" id="IPR049945">
    <property type="entry name" value="AAA_22"/>
</dbReference>